<evidence type="ECO:0000313" key="1">
    <source>
        <dbReference type="EMBL" id="GIY37172.1"/>
    </source>
</evidence>
<evidence type="ECO:0000313" key="2">
    <source>
        <dbReference type="Proteomes" id="UP001054837"/>
    </source>
</evidence>
<comment type="caution">
    <text evidence="1">The sequence shown here is derived from an EMBL/GenBank/DDBJ whole genome shotgun (WGS) entry which is preliminary data.</text>
</comment>
<reference evidence="1 2" key="1">
    <citation type="submission" date="2021-06" db="EMBL/GenBank/DDBJ databases">
        <title>Caerostris darwini draft genome.</title>
        <authorList>
            <person name="Kono N."/>
            <person name="Arakawa K."/>
        </authorList>
    </citation>
    <scope>NUCLEOTIDE SEQUENCE [LARGE SCALE GENOMIC DNA]</scope>
</reference>
<organism evidence="1 2">
    <name type="scientific">Caerostris darwini</name>
    <dbReference type="NCBI Taxonomy" id="1538125"/>
    <lineage>
        <taxon>Eukaryota</taxon>
        <taxon>Metazoa</taxon>
        <taxon>Ecdysozoa</taxon>
        <taxon>Arthropoda</taxon>
        <taxon>Chelicerata</taxon>
        <taxon>Arachnida</taxon>
        <taxon>Araneae</taxon>
        <taxon>Araneomorphae</taxon>
        <taxon>Entelegynae</taxon>
        <taxon>Araneoidea</taxon>
        <taxon>Araneidae</taxon>
        <taxon>Caerostris</taxon>
    </lineage>
</organism>
<name>A0AAV4SXF2_9ARAC</name>
<dbReference type="AlphaFoldDB" id="A0AAV4SXF2"/>
<sequence length="143" mass="16315">MDNNIATFDIVGGQMDNNITTFDIVGGQMDNKIATFDIVGGQMDNKIATFDIVDDSSDVNTEKLEFLSVSQKMYKRTHEYKLHTSTNTLSHLQKPSDNIRYSSKDLLHLRLPFISLMTSQSRNASRQIKNLEWIEESNHVIMT</sequence>
<accession>A0AAV4SXF2</accession>
<dbReference type="EMBL" id="BPLQ01008418">
    <property type="protein sequence ID" value="GIY37172.1"/>
    <property type="molecule type" value="Genomic_DNA"/>
</dbReference>
<proteinExistence type="predicted"/>
<protein>
    <submittedName>
        <fullName evidence="1">Uncharacterized protein</fullName>
    </submittedName>
</protein>
<keyword evidence="2" id="KW-1185">Reference proteome</keyword>
<gene>
    <name evidence="1" type="ORF">CDAR_523671</name>
</gene>
<dbReference type="Proteomes" id="UP001054837">
    <property type="component" value="Unassembled WGS sequence"/>
</dbReference>